<evidence type="ECO:0000313" key="1">
    <source>
        <dbReference type="EMBL" id="TFK52236.1"/>
    </source>
</evidence>
<keyword evidence="2" id="KW-1185">Reference proteome</keyword>
<dbReference type="Proteomes" id="UP000305948">
    <property type="component" value="Unassembled WGS sequence"/>
</dbReference>
<evidence type="ECO:0000313" key="2">
    <source>
        <dbReference type="Proteomes" id="UP000305948"/>
    </source>
</evidence>
<organism evidence="1 2">
    <name type="scientific">Heliocybe sulcata</name>
    <dbReference type="NCBI Taxonomy" id="5364"/>
    <lineage>
        <taxon>Eukaryota</taxon>
        <taxon>Fungi</taxon>
        <taxon>Dikarya</taxon>
        <taxon>Basidiomycota</taxon>
        <taxon>Agaricomycotina</taxon>
        <taxon>Agaricomycetes</taxon>
        <taxon>Gloeophyllales</taxon>
        <taxon>Gloeophyllaceae</taxon>
        <taxon>Heliocybe</taxon>
    </lineage>
</organism>
<dbReference type="PROSITE" id="PS51257">
    <property type="entry name" value="PROKAR_LIPOPROTEIN"/>
    <property type="match status" value="1"/>
</dbReference>
<name>A0A5C3N6W9_9AGAM</name>
<reference evidence="1 2" key="1">
    <citation type="journal article" date="2019" name="Nat. Ecol. Evol.">
        <title>Megaphylogeny resolves global patterns of mushroom evolution.</title>
        <authorList>
            <person name="Varga T."/>
            <person name="Krizsan K."/>
            <person name="Foldi C."/>
            <person name="Dima B."/>
            <person name="Sanchez-Garcia M."/>
            <person name="Sanchez-Ramirez S."/>
            <person name="Szollosi G.J."/>
            <person name="Szarkandi J.G."/>
            <person name="Papp V."/>
            <person name="Albert L."/>
            <person name="Andreopoulos W."/>
            <person name="Angelini C."/>
            <person name="Antonin V."/>
            <person name="Barry K.W."/>
            <person name="Bougher N.L."/>
            <person name="Buchanan P."/>
            <person name="Buyck B."/>
            <person name="Bense V."/>
            <person name="Catcheside P."/>
            <person name="Chovatia M."/>
            <person name="Cooper J."/>
            <person name="Damon W."/>
            <person name="Desjardin D."/>
            <person name="Finy P."/>
            <person name="Geml J."/>
            <person name="Haridas S."/>
            <person name="Hughes K."/>
            <person name="Justo A."/>
            <person name="Karasinski D."/>
            <person name="Kautmanova I."/>
            <person name="Kiss B."/>
            <person name="Kocsube S."/>
            <person name="Kotiranta H."/>
            <person name="LaButti K.M."/>
            <person name="Lechner B.E."/>
            <person name="Liimatainen K."/>
            <person name="Lipzen A."/>
            <person name="Lukacs Z."/>
            <person name="Mihaltcheva S."/>
            <person name="Morgado L.N."/>
            <person name="Niskanen T."/>
            <person name="Noordeloos M.E."/>
            <person name="Ohm R.A."/>
            <person name="Ortiz-Santana B."/>
            <person name="Ovrebo C."/>
            <person name="Racz N."/>
            <person name="Riley R."/>
            <person name="Savchenko A."/>
            <person name="Shiryaev A."/>
            <person name="Soop K."/>
            <person name="Spirin V."/>
            <person name="Szebenyi C."/>
            <person name="Tomsovsky M."/>
            <person name="Tulloss R.E."/>
            <person name="Uehling J."/>
            <person name="Grigoriev I.V."/>
            <person name="Vagvolgyi C."/>
            <person name="Papp T."/>
            <person name="Martin F.M."/>
            <person name="Miettinen O."/>
            <person name="Hibbett D.S."/>
            <person name="Nagy L.G."/>
        </authorList>
    </citation>
    <scope>NUCLEOTIDE SEQUENCE [LARGE SCALE GENOMIC DNA]</scope>
    <source>
        <strain evidence="1 2">OMC1185</strain>
    </source>
</reference>
<accession>A0A5C3N6W9</accession>
<dbReference type="EMBL" id="ML213509">
    <property type="protein sequence ID" value="TFK52236.1"/>
    <property type="molecule type" value="Genomic_DNA"/>
</dbReference>
<gene>
    <name evidence="1" type="ORF">OE88DRAFT_1657377</name>
</gene>
<sequence>MTRLQCLRTADALRGSFRCRTLQFSNVSFLLACDCRRAATLVLQCFLRHELMPRAINSLPRVVTETAELFHRRVSVFWSALEQSSLHALDIVSSVLLLLARGHGPISMAPALCICDQALPAPQGEAITRVL</sequence>
<dbReference type="AlphaFoldDB" id="A0A5C3N6W9"/>
<protein>
    <submittedName>
        <fullName evidence="1">Uncharacterized protein</fullName>
    </submittedName>
</protein>
<proteinExistence type="predicted"/>